<dbReference type="AlphaFoldDB" id="A0ABD3MDV9"/>
<keyword evidence="10" id="KW-1185">Reference proteome</keyword>
<dbReference type="PANTHER" id="PTHR31356">
    <property type="entry name" value="THYLAKOID LUMENAL 29 KDA PROTEIN, CHLOROPLASTIC-RELATED"/>
    <property type="match status" value="1"/>
</dbReference>
<dbReference type="Proteomes" id="UP001530293">
    <property type="component" value="Unassembled WGS sequence"/>
</dbReference>
<name>A0ABD3MDV9_9STRA</name>
<feature type="compositionally biased region" description="Low complexity" evidence="7">
    <location>
        <begin position="171"/>
        <end position="185"/>
    </location>
</feature>
<dbReference type="EMBL" id="JALLBG020000137">
    <property type="protein sequence ID" value="KAL3762305.1"/>
    <property type="molecule type" value="Genomic_DNA"/>
</dbReference>
<dbReference type="SUPFAM" id="SSF48113">
    <property type="entry name" value="Heme-dependent peroxidases"/>
    <property type="match status" value="1"/>
</dbReference>
<protein>
    <recommendedName>
        <fullName evidence="8">Plant heme peroxidase family profile domain-containing protein</fullName>
    </recommendedName>
</protein>
<dbReference type="Gene3D" id="1.10.520.10">
    <property type="match status" value="1"/>
</dbReference>
<evidence type="ECO:0000256" key="4">
    <source>
        <dbReference type="ARBA" id="ARBA00023002"/>
    </source>
</evidence>
<evidence type="ECO:0000256" key="1">
    <source>
        <dbReference type="ARBA" id="ARBA00022559"/>
    </source>
</evidence>
<keyword evidence="2" id="KW-0349">Heme</keyword>
<evidence type="ECO:0000259" key="8">
    <source>
        <dbReference type="PROSITE" id="PS50873"/>
    </source>
</evidence>
<dbReference type="PROSITE" id="PS00435">
    <property type="entry name" value="PEROXIDASE_1"/>
    <property type="match status" value="1"/>
</dbReference>
<dbReference type="PROSITE" id="PS50873">
    <property type="entry name" value="PEROXIDASE_4"/>
    <property type="match status" value="1"/>
</dbReference>
<reference evidence="9 10" key="1">
    <citation type="submission" date="2024-10" db="EMBL/GenBank/DDBJ databases">
        <title>Updated reference genomes for cyclostephanoid diatoms.</title>
        <authorList>
            <person name="Roberts W.R."/>
            <person name="Alverson A.J."/>
        </authorList>
    </citation>
    <scope>NUCLEOTIDE SEQUENCE [LARGE SCALE GENOMIC DNA]</scope>
    <source>
        <strain evidence="9 10">AJA232-27</strain>
    </source>
</reference>
<evidence type="ECO:0000313" key="9">
    <source>
        <dbReference type="EMBL" id="KAL3762305.1"/>
    </source>
</evidence>
<feature type="region of interest" description="Disordered" evidence="7">
    <location>
        <begin position="104"/>
        <end position="136"/>
    </location>
</feature>
<evidence type="ECO:0000256" key="2">
    <source>
        <dbReference type="ARBA" id="ARBA00022617"/>
    </source>
</evidence>
<dbReference type="GO" id="GO:0004601">
    <property type="term" value="F:peroxidase activity"/>
    <property type="evidence" value="ECO:0007669"/>
    <property type="project" value="UniProtKB-KW"/>
</dbReference>
<feature type="region of interest" description="Disordered" evidence="7">
    <location>
        <begin position="163"/>
        <end position="185"/>
    </location>
</feature>
<feature type="compositionally biased region" description="Basic and acidic residues" evidence="7">
    <location>
        <begin position="1"/>
        <end position="13"/>
    </location>
</feature>
<dbReference type="InterPro" id="IPR019793">
    <property type="entry name" value="Peroxidases_heam-ligand_BS"/>
</dbReference>
<evidence type="ECO:0000256" key="3">
    <source>
        <dbReference type="ARBA" id="ARBA00022723"/>
    </source>
</evidence>
<organism evidence="9 10">
    <name type="scientific">Discostella pseudostelligera</name>
    <dbReference type="NCBI Taxonomy" id="259834"/>
    <lineage>
        <taxon>Eukaryota</taxon>
        <taxon>Sar</taxon>
        <taxon>Stramenopiles</taxon>
        <taxon>Ochrophyta</taxon>
        <taxon>Bacillariophyta</taxon>
        <taxon>Coscinodiscophyceae</taxon>
        <taxon>Thalassiosirophycidae</taxon>
        <taxon>Stephanodiscales</taxon>
        <taxon>Stephanodiscaceae</taxon>
        <taxon>Discostella</taxon>
    </lineage>
</organism>
<comment type="caution">
    <text evidence="9">The sequence shown here is derived from an EMBL/GenBank/DDBJ whole genome shotgun (WGS) entry which is preliminary data.</text>
</comment>
<dbReference type="PRINTS" id="PR00458">
    <property type="entry name" value="PEROXIDASE"/>
</dbReference>
<dbReference type="Gene3D" id="1.10.420.10">
    <property type="entry name" value="Peroxidase, domain 2"/>
    <property type="match status" value="1"/>
</dbReference>
<dbReference type="InterPro" id="IPR002016">
    <property type="entry name" value="Haem_peroxidase"/>
</dbReference>
<accession>A0ABD3MDV9</accession>
<keyword evidence="4" id="KW-0560">Oxidoreductase</keyword>
<dbReference type="PANTHER" id="PTHR31356:SF36">
    <property type="entry name" value="L-ASCORBATE PEROXIDASE 3"/>
    <property type="match status" value="1"/>
</dbReference>
<sequence>MPANTSDHEHHELAAAGGESESSLTEQRETKTTTTKVEKEEDLVKEKEGVELVTADDEEEEEEEGGKEDAINRIGQNHCCHKIHKQLFTPFSDHWRRCKDPSVECISPSSSHRDELEGGGDDVADSSHHTDSSIVASRQHHYVRIGEEVKNIVSNPRVLGLFNGKAKPENPSKAPTTPSPTSNPACVTLKTYDTIDKDIEKISKGITDVKSRGRFLGGIVRLVAHDFMDYDRNNSTHPFGPDGCFNATHPANRGIASIIWCTTCELTLLYEQKYSHMSKADFWVAAANAVIRQTSLGALDLRSTYKWGRKDAASCPGAGSRIPNAAGCGSVEGVFLTRMGLTWKDAVVLIGAHTLGRGNSEFSGHDGTWKDTEEDAQVFDSQFFHEVLGNSWEPRNAGLRNQDWTIVTDPNTRLMLNTDLCLVYDIDNTMPCCTGDSCVDVIAAATRCPVLSSSHARYEAYETVQQMLGGNEPNTNINNAPFYSLFPESWNKATTIGQSNLSPLKDTC</sequence>
<keyword evidence="5" id="KW-0408">Iron</keyword>
<proteinExistence type="inferred from homology"/>
<dbReference type="Pfam" id="PF00141">
    <property type="entry name" value="peroxidase"/>
    <property type="match status" value="1"/>
</dbReference>
<gene>
    <name evidence="9" type="ORF">ACHAWU_000952</name>
</gene>
<feature type="domain" description="Plant heme peroxidase family profile" evidence="8">
    <location>
        <begin position="277"/>
        <end position="508"/>
    </location>
</feature>
<keyword evidence="3" id="KW-0479">Metal-binding</keyword>
<dbReference type="InterPro" id="IPR044831">
    <property type="entry name" value="Ccp1-like"/>
</dbReference>
<evidence type="ECO:0000256" key="5">
    <source>
        <dbReference type="ARBA" id="ARBA00023004"/>
    </source>
</evidence>
<feature type="region of interest" description="Disordered" evidence="7">
    <location>
        <begin position="1"/>
        <end position="70"/>
    </location>
</feature>
<evidence type="ECO:0000256" key="6">
    <source>
        <dbReference type="RuleBase" id="RU004241"/>
    </source>
</evidence>
<dbReference type="GO" id="GO:0046872">
    <property type="term" value="F:metal ion binding"/>
    <property type="evidence" value="ECO:0007669"/>
    <property type="project" value="UniProtKB-KW"/>
</dbReference>
<evidence type="ECO:0000313" key="10">
    <source>
        <dbReference type="Proteomes" id="UP001530293"/>
    </source>
</evidence>
<comment type="similarity">
    <text evidence="6">Belongs to the peroxidase family.</text>
</comment>
<feature type="compositionally biased region" description="Acidic residues" evidence="7">
    <location>
        <begin position="54"/>
        <end position="66"/>
    </location>
</feature>
<feature type="compositionally biased region" description="Basic and acidic residues" evidence="7">
    <location>
        <begin position="26"/>
        <end position="50"/>
    </location>
</feature>
<keyword evidence="1" id="KW-0575">Peroxidase</keyword>
<evidence type="ECO:0000256" key="7">
    <source>
        <dbReference type="SAM" id="MobiDB-lite"/>
    </source>
</evidence>
<dbReference type="InterPro" id="IPR010255">
    <property type="entry name" value="Haem_peroxidase_sf"/>
</dbReference>